<dbReference type="EMBL" id="CM008974">
    <property type="protein sequence ID" value="PNW73994.1"/>
    <property type="molecule type" value="Genomic_DNA"/>
</dbReference>
<organism evidence="2 3">
    <name type="scientific">Chlamydomonas reinhardtii</name>
    <name type="common">Chlamydomonas smithii</name>
    <dbReference type="NCBI Taxonomy" id="3055"/>
    <lineage>
        <taxon>Eukaryota</taxon>
        <taxon>Viridiplantae</taxon>
        <taxon>Chlorophyta</taxon>
        <taxon>core chlorophytes</taxon>
        <taxon>Chlorophyceae</taxon>
        <taxon>CS clade</taxon>
        <taxon>Chlamydomonadales</taxon>
        <taxon>Chlamydomonadaceae</taxon>
        <taxon>Chlamydomonas</taxon>
    </lineage>
</organism>
<evidence type="ECO:0000313" key="2">
    <source>
        <dbReference type="EMBL" id="PNW73994.1"/>
    </source>
</evidence>
<feature type="compositionally biased region" description="Pro residues" evidence="1">
    <location>
        <begin position="84"/>
        <end position="98"/>
    </location>
</feature>
<evidence type="ECO:0000313" key="3">
    <source>
        <dbReference type="Proteomes" id="UP000006906"/>
    </source>
</evidence>
<proteinExistence type="predicted"/>
<dbReference type="Gramene" id="PNW73994">
    <property type="protein sequence ID" value="PNW73994"/>
    <property type="gene ID" value="CHLRE_13g580976v5"/>
</dbReference>
<gene>
    <name evidence="2" type="ORF">CHLRE_13g580976v5</name>
</gene>
<feature type="compositionally biased region" description="Gly residues" evidence="1">
    <location>
        <begin position="59"/>
        <end position="68"/>
    </location>
</feature>
<dbReference type="InParanoid" id="A0A2K3D0C6"/>
<keyword evidence="3" id="KW-1185">Reference proteome</keyword>
<feature type="compositionally biased region" description="Low complexity" evidence="1">
    <location>
        <begin position="99"/>
        <end position="117"/>
    </location>
</feature>
<feature type="region of interest" description="Disordered" evidence="1">
    <location>
        <begin position="163"/>
        <end position="182"/>
    </location>
</feature>
<feature type="region of interest" description="Disordered" evidence="1">
    <location>
        <begin position="33"/>
        <end position="123"/>
    </location>
</feature>
<accession>A0A2K3D0C6</accession>
<feature type="compositionally biased region" description="Low complexity" evidence="1">
    <location>
        <begin position="163"/>
        <end position="174"/>
    </location>
</feature>
<protein>
    <submittedName>
        <fullName evidence="2">Uncharacterized protein</fullName>
    </submittedName>
</protein>
<dbReference type="RefSeq" id="XP_042917541.1">
    <property type="nucleotide sequence ID" value="XM_043069566.1"/>
</dbReference>
<evidence type="ECO:0000256" key="1">
    <source>
        <dbReference type="SAM" id="MobiDB-lite"/>
    </source>
</evidence>
<dbReference type="GeneID" id="5729127"/>
<reference evidence="2 3" key="1">
    <citation type="journal article" date="2007" name="Science">
        <title>The Chlamydomonas genome reveals the evolution of key animal and plant functions.</title>
        <authorList>
            <person name="Merchant S.S."/>
            <person name="Prochnik S.E."/>
            <person name="Vallon O."/>
            <person name="Harris E.H."/>
            <person name="Karpowicz S.J."/>
            <person name="Witman G.B."/>
            <person name="Terry A."/>
            <person name="Salamov A."/>
            <person name="Fritz-Laylin L.K."/>
            <person name="Marechal-Drouard L."/>
            <person name="Marshall W.F."/>
            <person name="Qu L.H."/>
            <person name="Nelson D.R."/>
            <person name="Sanderfoot A.A."/>
            <person name="Spalding M.H."/>
            <person name="Kapitonov V.V."/>
            <person name="Ren Q."/>
            <person name="Ferris P."/>
            <person name="Lindquist E."/>
            <person name="Shapiro H."/>
            <person name="Lucas S.M."/>
            <person name="Grimwood J."/>
            <person name="Schmutz J."/>
            <person name="Cardol P."/>
            <person name="Cerutti H."/>
            <person name="Chanfreau G."/>
            <person name="Chen C.L."/>
            <person name="Cognat V."/>
            <person name="Croft M.T."/>
            <person name="Dent R."/>
            <person name="Dutcher S."/>
            <person name="Fernandez E."/>
            <person name="Fukuzawa H."/>
            <person name="Gonzalez-Ballester D."/>
            <person name="Gonzalez-Halphen D."/>
            <person name="Hallmann A."/>
            <person name="Hanikenne M."/>
            <person name="Hippler M."/>
            <person name="Inwood W."/>
            <person name="Jabbari K."/>
            <person name="Kalanon M."/>
            <person name="Kuras R."/>
            <person name="Lefebvre P.A."/>
            <person name="Lemaire S.D."/>
            <person name="Lobanov A.V."/>
            <person name="Lohr M."/>
            <person name="Manuell A."/>
            <person name="Meier I."/>
            <person name="Mets L."/>
            <person name="Mittag M."/>
            <person name="Mittelmeier T."/>
            <person name="Moroney J.V."/>
            <person name="Moseley J."/>
            <person name="Napoli C."/>
            <person name="Nedelcu A.M."/>
            <person name="Niyogi K."/>
            <person name="Novoselov S.V."/>
            <person name="Paulsen I.T."/>
            <person name="Pazour G."/>
            <person name="Purton S."/>
            <person name="Ral J.P."/>
            <person name="Riano-Pachon D.M."/>
            <person name="Riekhof W."/>
            <person name="Rymarquis L."/>
            <person name="Schroda M."/>
            <person name="Stern D."/>
            <person name="Umen J."/>
            <person name="Willows R."/>
            <person name="Wilson N."/>
            <person name="Zimmer S.L."/>
            <person name="Allmer J."/>
            <person name="Balk J."/>
            <person name="Bisova K."/>
            <person name="Chen C.J."/>
            <person name="Elias M."/>
            <person name="Gendler K."/>
            <person name="Hauser C."/>
            <person name="Lamb M.R."/>
            <person name="Ledford H."/>
            <person name="Long J.C."/>
            <person name="Minagawa J."/>
            <person name="Page M.D."/>
            <person name="Pan J."/>
            <person name="Pootakham W."/>
            <person name="Roje S."/>
            <person name="Rose A."/>
            <person name="Stahlberg E."/>
            <person name="Terauchi A.M."/>
            <person name="Yang P."/>
            <person name="Ball S."/>
            <person name="Bowler C."/>
            <person name="Dieckmann C.L."/>
            <person name="Gladyshev V.N."/>
            <person name="Green P."/>
            <person name="Jorgensen R."/>
            <person name="Mayfield S."/>
            <person name="Mueller-Roeber B."/>
            <person name="Rajamani S."/>
            <person name="Sayre R.T."/>
            <person name="Brokstein P."/>
            <person name="Dubchak I."/>
            <person name="Goodstein D."/>
            <person name="Hornick L."/>
            <person name="Huang Y.W."/>
            <person name="Jhaveri J."/>
            <person name="Luo Y."/>
            <person name="Martinez D."/>
            <person name="Ngau W.C."/>
            <person name="Otillar B."/>
            <person name="Poliakov A."/>
            <person name="Porter A."/>
            <person name="Szajkowski L."/>
            <person name="Werner G."/>
            <person name="Zhou K."/>
            <person name="Grigoriev I.V."/>
            <person name="Rokhsar D.S."/>
            <person name="Grossman A.R."/>
        </authorList>
    </citation>
    <scope>NUCLEOTIDE SEQUENCE [LARGE SCALE GENOMIC DNA]</scope>
    <source>
        <strain evidence="3">CC-503</strain>
    </source>
</reference>
<dbReference type="Proteomes" id="UP000006906">
    <property type="component" value="Chromosome 13"/>
</dbReference>
<dbReference type="AlphaFoldDB" id="A0A2K3D0C6"/>
<dbReference type="KEGG" id="cre:CHLRE_13g580976v5"/>
<name>A0A2K3D0C6_CHLRE</name>
<sequence>MCLPSPSATSGLSAAAAYASVALRNLAQSSTHFFSGLRPTSGADDAEEPGSEAGPAAPGAGGSSGGRRAGGRVSAAAIGVEPNARPPALRPPEVPPAPGAAGPASEPDSSASSAPDVGRSPQKKWVDDWARFRKAEEAYLGQLREQLHRAQLQAAEEWGRAQAQRETAAAAPAPKSWCWPWR</sequence>